<dbReference type="Proteomes" id="UP000007089">
    <property type="component" value="Chromosome"/>
</dbReference>
<accession>B8J9U9</accession>
<dbReference type="KEGG" id="acp:A2cp1_0293"/>
<proteinExistence type="predicted"/>
<dbReference type="EMBL" id="CP001359">
    <property type="protein sequence ID" value="ACL63652.1"/>
    <property type="molecule type" value="Genomic_DNA"/>
</dbReference>
<feature type="signal peptide" evidence="1">
    <location>
        <begin position="1"/>
        <end position="19"/>
    </location>
</feature>
<keyword evidence="1" id="KW-0732">Signal</keyword>
<protein>
    <submittedName>
        <fullName evidence="2">Uncharacterized protein</fullName>
    </submittedName>
</protein>
<dbReference type="AlphaFoldDB" id="B8J9U9"/>
<name>B8J9U9_ANAD2</name>
<evidence type="ECO:0000256" key="1">
    <source>
        <dbReference type="SAM" id="SignalP"/>
    </source>
</evidence>
<evidence type="ECO:0000313" key="3">
    <source>
        <dbReference type="Proteomes" id="UP000007089"/>
    </source>
</evidence>
<dbReference type="RefSeq" id="WP_012631709.1">
    <property type="nucleotide sequence ID" value="NC_011891.1"/>
</dbReference>
<dbReference type="PROSITE" id="PS51257">
    <property type="entry name" value="PROKAR_LIPOPROTEIN"/>
    <property type="match status" value="1"/>
</dbReference>
<organism evidence="2 3">
    <name type="scientific">Anaeromyxobacter dehalogenans (strain ATCC BAA-258 / DSM 21875 / 2CP-1)</name>
    <dbReference type="NCBI Taxonomy" id="455488"/>
    <lineage>
        <taxon>Bacteria</taxon>
        <taxon>Pseudomonadati</taxon>
        <taxon>Myxococcota</taxon>
        <taxon>Myxococcia</taxon>
        <taxon>Myxococcales</taxon>
        <taxon>Cystobacterineae</taxon>
        <taxon>Anaeromyxobacteraceae</taxon>
        <taxon>Anaeromyxobacter</taxon>
    </lineage>
</organism>
<sequence length="263" mass="27142">MKTLTKLALTLIAVAGLQACDPYEDENKGTPSVTNVIATDGGAAFEGTNTGTSWTVATTSGTVVFVKANPGKLLDGASIQVTPEDCTPAGGWLSVNGAGPGNWMSCYYPQSPASFEGASVVLYPGPSISATESWFNLTELAAGIFNLKGTVSDKQGHPLDIDVNVLVNDFAAAQSDTAGTEITVDFSDAGDNMTDVQLWEAPDNSGAPGNWTAVATTSPYVKTGVTVGATWWYKVSADTNGFPTTAASFETEPVSVTTEPPAP</sequence>
<dbReference type="HOGENOM" id="CLU_1064148_0_0_7"/>
<gene>
    <name evidence="2" type="ordered locus">A2cp1_0293</name>
</gene>
<keyword evidence="3" id="KW-1185">Reference proteome</keyword>
<feature type="chain" id="PRO_5002872438" evidence="1">
    <location>
        <begin position="20"/>
        <end position="263"/>
    </location>
</feature>
<evidence type="ECO:0000313" key="2">
    <source>
        <dbReference type="EMBL" id="ACL63652.1"/>
    </source>
</evidence>
<reference evidence="2" key="1">
    <citation type="submission" date="2009-01" db="EMBL/GenBank/DDBJ databases">
        <title>Complete sequence of Anaeromyxobacter dehalogenans 2CP-1.</title>
        <authorList>
            <consortium name="US DOE Joint Genome Institute"/>
            <person name="Lucas S."/>
            <person name="Copeland A."/>
            <person name="Lapidus A."/>
            <person name="Glavina del Rio T."/>
            <person name="Dalin E."/>
            <person name="Tice H."/>
            <person name="Bruce D."/>
            <person name="Goodwin L."/>
            <person name="Pitluck S."/>
            <person name="Saunders E."/>
            <person name="Brettin T."/>
            <person name="Detter J.C."/>
            <person name="Han C."/>
            <person name="Larimer F."/>
            <person name="Land M."/>
            <person name="Hauser L."/>
            <person name="Kyrpides N."/>
            <person name="Ovchinnikova G."/>
            <person name="Beliaev A.S."/>
            <person name="Richardson P."/>
        </authorList>
    </citation>
    <scope>NUCLEOTIDE SEQUENCE</scope>
    <source>
        <strain evidence="2">2CP-1</strain>
    </source>
</reference>